<evidence type="ECO:0000256" key="2">
    <source>
        <dbReference type="ARBA" id="ARBA00022737"/>
    </source>
</evidence>
<dbReference type="Pfam" id="PF12799">
    <property type="entry name" value="LRR_4"/>
    <property type="match status" value="2"/>
</dbReference>
<keyword evidence="1" id="KW-0433">Leucine-rich repeat</keyword>
<dbReference type="PANTHER" id="PTHR46652">
    <property type="entry name" value="LEUCINE-RICH REPEAT AND IQ DOMAIN-CONTAINING PROTEIN 1-RELATED"/>
    <property type="match status" value="1"/>
</dbReference>
<dbReference type="SMART" id="SM00365">
    <property type="entry name" value="LRR_SD22"/>
    <property type="match status" value="4"/>
</dbReference>
<keyword evidence="2" id="KW-0677">Repeat</keyword>
<comment type="caution">
    <text evidence="5">The sequence shown here is derived from an EMBL/GenBank/DDBJ whole genome shotgun (WGS) entry which is preliminary data.</text>
</comment>
<evidence type="ECO:0000313" key="6">
    <source>
        <dbReference type="Proteomes" id="UP000886886"/>
    </source>
</evidence>
<keyword evidence="4" id="KW-0812">Transmembrane</keyword>
<evidence type="ECO:0000256" key="1">
    <source>
        <dbReference type="ARBA" id="ARBA00022614"/>
    </source>
</evidence>
<dbReference type="InterPro" id="IPR050836">
    <property type="entry name" value="SDS22/Internalin_LRR"/>
</dbReference>
<reference evidence="5" key="2">
    <citation type="journal article" date="2021" name="PeerJ">
        <title>Extensive microbial diversity within the chicken gut microbiome revealed by metagenomics and culture.</title>
        <authorList>
            <person name="Gilroy R."/>
            <person name="Ravi A."/>
            <person name="Getino M."/>
            <person name="Pursley I."/>
            <person name="Horton D.L."/>
            <person name="Alikhan N.F."/>
            <person name="Baker D."/>
            <person name="Gharbi K."/>
            <person name="Hall N."/>
            <person name="Watson M."/>
            <person name="Adriaenssens E.M."/>
            <person name="Foster-Nyarko E."/>
            <person name="Jarju S."/>
            <person name="Secka A."/>
            <person name="Antonio M."/>
            <person name="Oren A."/>
            <person name="Chaudhuri R.R."/>
            <person name="La Ragione R."/>
            <person name="Hildebrand F."/>
            <person name="Pallen M.J."/>
        </authorList>
    </citation>
    <scope>NUCLEOTIDE SEQUENCE</scope>
    <source>
        <strain evidence="5">ChiSjej3B21-11622</strain>
    </source>
</reference>
<name>A0A9D1CZS1_9FIRM</name>
<dbReference type="PRINTS" id="PR00019">
    <property type="entry name" value="LEURICHRPT"/>
</dbReference>
<keyword evidence="4" id="KW-1133">Transmembrane helix</keyword>
<protein>
    <submittedName>
        <fullName evidence="5">Leucine-rich repeat domain-containing protein</fullName>
    </submittedName>
</protein>
<feature type="transmembrane region" description="Helical" evidence="4">
    <location>
        <begin position="73"/>
        <end position="92"/>
    </location>
</feature>
<feature type="region of interest" description="Disordered" evidence="3">
    <location>
        <begin position="97"/>
        <end position="116"/>
    </location>
</feature>
<dbReference type="Gene3D" id="3.80.10.10">
    <property type="entry name" value="Ribonuclease Inhibitor"/>
    <property type="match status" value="2"/>
</dbReference>
<dbReference type="Proteomes" id="UP000886886">
    <property type="component" value="Unassembled WGS sequence"/>
</dbReference>
<dbReference type="InterPro" id="IPR003591">
    <property type="entry name" value="Leu-rich_rpt_typical-subtyp"/>
</dbReference>
<evidence type="ECO:0000256" key="3">
    <source>
        <dbReference type="SAM" id="MobiDB-lite"/>
    </source>
</evidence>
<dbReference type="EMBL" id="DVFT01000023">
    <property type="protein sequence ID" value="HIQ95257.1"/>
    <property type="molecule type" value="Genomic_DNA"/>
</dbReference>
<sequence length="435" mass="46957">MNERTCPRCHTKSSEASCPSCGWDFTSDYVHSPLLDELNPSEADAFYKKEIWLERIVSENQIRTPMRKKLHPAIWGGIAAAALAAGIIIGNFRSPNSSPDENNAAVTSETQSNLPAETWSETVSEASAADGNQTEAVFTINGTEYPADITELDLSGQDLTDFSFLSSFENLKVLNLESSGITDLSPLVNLTSLEELDIRHNAIDSFAPLTNLRSLNTLGVDSEDISLDWISNLPNLTSLNLSCSEIPDLTLLSSLDHLAAIDFGLMTCDGFPDATPLAGLPNLSEIRIQVLGLTVENFDFSSLSALSGLSSLQITTLDPKWGRGDFDLSLLSGFSNLTDLKLYGQSITDLSALTELTALTTLDLSGNLITDLSPLASLTNLTQLDLSENNISDVSPLANLKALKELDISSNNLEDISALDTLPGLHVKWDDNPGY</sequence>
<accession>A0A9D1CZS1</accession>
<dbReference type="PROSITE" id="PS51450">
    <property type="entry name" value="LRR"/>
    <property type="match status" value="6"/>
</dbReference>
<dbReference type="AlphaFoldDB" id="A0A9D1CZS1"/>
<evidence type="ECO:0000313" key="5">
    <source>
        <dbReference type="EMBL" id="HIQ95257.1"/>
    </source>
</evidence>
<evidence type="ECO:0000256" key="4">
    <source>
        <dbReference type="SAM" id="Phobius"/>
    </source>
</evidence>
<dbReference type="InterPro" id="IPR025875">
    <property type="entry name" value="Leu-rich_rpt_4"/>
</dbReference>
<reference evidence="5" key="1">
    <citation type="submission" date="2020-10" db="EMBL/GenBank/DDBJ databases">
        <authorList>
            <person name="Gilroy R."/>
        </authorList>
    </citation>
    <scope>NUCLEOTIDE SEQUENCE</scope>
    <source>
        <strain evidence="5">ChiSjej3B21-11622</strain>
    </source>
</reference>
<organism evidence="5 6">
    <name type="scientific">Candidatus Limivivens merdigallinarum</name>
    <dbReference type="NCBI Taxonomy" id="2840859"/>
    <lineage>
        <taxon>Bacteria</taxon>
        <taxon>Bacillati</taxon>
        <taxon>Bacillota</taxon>
        <taxon>Clostridia</taxon>
        <taxon>Lachnospirales</taxon>
        <taxon>Lachnospiraceae</taxon>
        <taxon>Lachnospiraceae incertae sedis</taxon>
        <taxon>Candidatus Limivivens</taxon>
    </lineage>
</organism>
<gene>
    <name evidence="5" type="ORF">IAB26_01715</name>
</gene>
<dbReference type="SUPFAM" id="SSF52058">
    <property type="entry name" value="L domain-like"/>
    <property type="match status" value="1"/>
</dbReference>
<dbReference type="InterPro" id="IPR001611">
    <property type="entry name" value="Leu-rich_rpt"/>
</dbReference>
<dbReference type="InterPro" id="IPR032675">
    <property type="entry name" value="LRR_dom_sf"/>
</dbReference>
<dbReference type="PANTHER" id="PTHR46652:SF3">
    <property type="entry name" value="LEUCINE-RICH REPEAT-CONTAINING PROTEIN 9"/>
    <property type="match status" value="1"/>
</dbReference>
<dbReference type="Pfam" id="PF13516">
    <property type="entry name" value="LRR_6"/>
    <property type="match status" value="1"/>
</dbReference>
<keyword evidence="4" id="KW-0472">Membrane</keyword>
<proteinExistence type="predicted"/>
<dbReference type="SMART" id="SM00369">
    <property type="entry name" value="LRR_TYP"/>
    <property type="match status" value="5"/>
</dbReference>